<dbReference type="Gene3D" id="2.150.10.10">
    <property type="entry name" value="Serralysin-like metalloprotease, C-terminal"/>
    <property type="match status" value="2"/>
</dbReference>
<dbReference type="InterPro" id="IPR001343">
    <property type="entry name" value="Hemolysn_Ca-bd"/>
</dbReference>
<evidence type="ECO:0000313" key="5">
    <source>
        <dbReference type="Proteomes" id="UP001607157"/>
    </source>
</evidence>
<dbReference type="InterPro" id="IPR037524">
    <property type="entry name" value="PA14/GLEYA"/>
</dbReference>
<keyword evidence="5" id="KW-1185">Reference proteome</keyword>
<comment type="caution">
    <text evidence="4">The sequence shown here is derived from an EMBL/GenBank/DDBJ whole genome shotgun (WGS) entry which is preliminary data.</text>
</comment>
<dbReference type="InterPro" id="IPR011049">
    <property type="entry name" value="Serralysin-like_metalloprot_C"/>
</dbReference>
<dbReference type="PROSITE" id="PS51820">
    <property type="entry name" value="PA14"/>
    <property type="match status" value="1"/>
</dbReference>
<dbReference type="CDD" id="cd00081">
    <property type="entry name" value="Hint"/>
    <property type="match status" value="1"/>
</dbReference>
<dbReference type="Pfam" id="PF07691">
    <property type="entry name" value="PA14"/>
    <property type="match status" value="1"/>
</dbReference>
<feature type="domain" description="PA14" evidence="3">
    <location>
        <begin position="277"/>
        <end position="440"/>
    </location>
</feature>
<evidence type="ECO:0000256" key="2">
    <source>
        <dbReference type="ARBA" id="ARBA00022525"/>
    </source>
</evidence>
<dbReference type="RefSeq" id="WP_377173000.1">
    <property type="nucleotide sequence ID" value="NZ_JBHTJC010000006.1"/>
</dbReference>
<dbReference type="PROSITE" id="PS00330">
    <property type="entry name" value="HEMOLYSIN_CALCIUM"/>
    <property type="match status" value="1"/>
</dbReference>
<protein>
    <submittedName>
        <fullName evidence="4">Hint domain-containing protein</fullName>
    </submittedName>
</protein>
<dbReference type="SUPFAM" id="SSF51294">
    <property type="entry name" value="Hedgehog/intein (Hint) domain"/>
    <property type="match status" value="1"/>
</dbReference>
<dbReference type="InterPro" id="IPR006141">
    <property type="entry name" value="Intein_N"/>
</dbReference>
<gene>
    <name evidence="4" type="ORF">ACGRVM_15155</name>
</gene>
<name>A0ABW7IB43_9RHOB</name>
<dbReference type="InterPro" id="IPR050557">
    <property type="entry name" value="RTX_toxin/Mannuronan_C5-epim"/>
</dbReference>
<dbReference type="PANTHER" id="PTHR38340:SF1">
    <property type="entry name" value="S-LAYER PROTEIN"/>
    <property type="match status" value="1"/>
</dbReference>
<dbReference type="PRINTS" id="PR00313">
    <property type="entry name" value="CABNDNGRPT"/>
</dbReference>
<sequence length="751" mass="77800">MPTTFNWIYLGKETESLDPTEGNSNAENAALFVGRSYGTAGDPLYQRITSVTTVDIGGASGALDMDNNVTNDAFSTDIGGGTQTFVFDGLTVFNATITFANGSTQVITAVLAQSTTNELFLAPEFTNNADVGILESTPIVSITLNSVSNSTNTNLGADRILQGWDNAVVDGTAGNDLIDAAYIEQVASGSDRVDNGDGLSGPGFNDDVIDAGAGNDTVLAGLGNDSVLGGAGNDSLSGEAGNDTLLGQGGADTLIGGAGDDSLEGNAGNDVLYGDGGPAERWSFRVYTRDFTSANGQAFTIESGTLAASGTSAGFNVTAHGQQATGQTDPNDYGIIYTSKLIATADGVYRFETTSDDGSTLRIFDGQGNPVTFTNQNGSTGTFLNNDFHQAPTTRWGEVTLEAGESYTIEARYWENLGGNVLSGRVTPPGGTAQDLASSPLIVGTDSIAGDDFLSGGAGADLVLGEGGDDTLIAGENDTLYGGDGDDFFVLQTPSEAGTGSITIVGGNGTDTLRLDSTVSKNDITFTSAPGAPGGLSGTFALSDGTVVTFSEIENIICFTPGARILTPRGERAIETLRPGDMVITRDNGPQPIRWIGSRTVPGTDTFAPVSIAAHVLDGAARSLLVSPQHRLLFTGYKAELLFGCDEVLVAAKHLIDGRDVIAAPQAEVTYIHMMLDRHEVVYADGAATESFHAGDIGISAISDRSREEMFGIFPELRADPSAYGKTARRCLKGHEAQLLLPRPAPVALVA</sequence>
<comment type="subcellular location">
    <subcellularLocation>
        <location evidence="1">Secreted</location>
    </subcellularLocation>
</comment>
<keyword evidence="2" id="KW-0964">Secreted</keyword>
<dbReference type="SUPFAM" id="SSF56988">
    <property type="entry name" value="Anthrax protective antigen"/>
    <property type="match status" value="1"/>
</dbReference>
<proteinExistence type="predicted"/>
<dbReference type="EMBL" id="JBIHMM010000005">
    <property type="protein sequence ID" value="MFH0255243.1"/>
    <property type="molecule type" value="Genomic_DNA"/>
</dbReference>
<reference evidence="4 5" key="1">
    <citation type="submission" date="2024-10" db="EMBL/GenBank/DDBJ databases">
        <authorList>
            <person name="Yang X.-N."/>
        </authorList>
    </citation>
    <scope>NUCLEOTIDE SEQUENCE [LARGE SCALE GENOMIC DNA]</scope>
    <source>
        <strain evidence="4 5">CAU 1059</strain>
    </source>
</reference>
<organism evidence="4 5">
    <name type="scientific">Roseovarius aquimarinus</name>
    <dbReference type="NCBI Taxonomy" id="1229156"/>
    <lineage>
        <taxon>Bacteria</taxon>
        <taxon>Pseudomonadati</taxon>
        <taxon>Pseudomonadota</taxon>
        <taxon>Alphaproteobacteria</taxon>
        <taxon>Rhodobacterales</taxon>
        <taxon>Roseobacteraceae</taxon>
        <taxon>Roseovarius</taxon>
    </lineage>
</organism>
<dbReference type="Proteomes" id="UP001607157">
    <property type="component" value="Unassembled WGS sequence"/>
</dbReference>
<dbReference type="Pfam" id="PF00353">
    <property type="entry name" value="HemolysinCabind"/>
    <property type="match status" value="3"/>
</dbReference>
<evidence type="ECO:0000313" key="4">
    <source>
        <dbReference type="EMBL" id="MFH0255243.1"/>
    </source>
</evidence>
<dbReference type="InterPro" id="IPR036844">
    <property type="entry name" value="Hint_dom_sf"/>
</dbReference>
<dbReference type="Pfam" id="PF13403">
    <property type="entry name" value="Hint_2"/>
    <property type="match status" value="1"/>
</dbReference>
<evidence type="ECO:0000259" key="3">
    <source>
        <dbReference type="PROSITE" id="PS51820"/>
    </source>
</evidence>
<dbReference type="Gene3D" id="2.170.16.10">
    <property type="entry name" value="Hedgehog/Intein (Hint) domain"/>
    <property type="match status" value="1"/>
</dbReference>
<dbReference type="InterPro" id="IPR011658">
    <property type="entry name" value="PA14_dom"/>
</dbReference>
<dbReference type="PANTHER" id="PTHR38340">
    <property type="entry name" value="S-LAYER PROTEIN"/>
    <property type="match status" value="1"/>
</dbReference>
<dbReference type="PROSITE" id="PS50817">
    <property type="entry name" value="INTEIN_N_TER"/>
    <property type="match status" value="1"/>
</dbReference>
<evidence type="ECO:0000256" key="1">
    <source>
        <dbReference type="ARBA" id="ARBA00004613"/>
    </source>
</evidence>
<accession>A0ABW7IB43</accession>
<dbReference type="SUPFAM" id="SSF51120">
    <property type="entry name" value="beta-Roll"/>
    <property type="match status" value="2"/>
</dbReference>
<dbReference type="InterPro" id="IPR018511">
    <property type="entry name" value="Hemolysin-typ_Ca-bd_CS"/>
</dbReference>
<dbReference type="InterPro" id="IPR028992">
    <property type="entry name" value="Hedgehog/Intein_dom"/>
</dbReference>